<gene>
    <name evidence="11" type="ORF">BDV29DRAFT_199259</name>
</gene>
<dbReference type="EC" id="2.7.11.1" evidence="1"/>
<evidence type="ECO:0000256" key="1">
    <source>
        <dbReference type="ARBA" id="ARBA00012513"/>
    </source>
</evidence>
<evidence type="ECO:0000256" key="3">
    <source>
        <dbReference type="ARBA" id="ARBA00022679"/>
    </source>
</evidence>
<keyword evidence="4 9" id="KW-0547">Nucleotide-binding</keyword>
<dbReference type="GO" id="GO:0000245">
    <property type="term" value="P:spliceosomal complex assembly"/>
    <property type="evidence" value="ECO:0007669"/>
    <property type="project" value="TreeGrafter"/>
</dbReference>
<dbReference type="InterPro" id="IPR017441">
    <property type="entry name" value="Protein_kinase_ATP_BS"/>
</dbReference>
<accession>A0A5N5WNM8</accession>
<dbReference type="Proteomes" id="UP000326565">
    <property type="component" value="Unassembled WGS sequence"/>
</dbReference>
<keyword evidence="6 9" id="KW-0067">ATP-binding</keyword>
<dbReference type="PANTHER" id="PTHR47634:SF9">
    <property type="entry name" value="PROTEIN KINASE DOMAIN-CONTAINING PROTEIN-RELATED"/>
    <property type="match status" value="1"/>
</dbReference>
<dbReference type="PROSITE" id="PS50011">
    <property type="entry name" value="PROTEIN_KINASE_DOM"/>
    <property type="match status" value="1"/>
</dbReference>
<sequence length="336" mass="38296">MATYPDKGGYHPVTLGESLKAGRYKVLHKLGWGGYSTVWAARDQREEAYVAVKISFAETEHNWKTRELQTMRELASHHPPLKHTVQMLDFFDLKGPNGSHKCLVYELLGPNIPDVIDTHFPSGRLPWKLAKVIAKQSPVGLDGLRQQNKGHGEKSIEILGTPEIGYVQRRDGENLEPDMPEYIVKPISYRTHSWNSTQKIKIIDFRKSFLRTTVPQTLHTPLPVRAPEVISQDHIDQRVDLWRMGCMMREMASDDLPERWQEIWDMMNAGDGITTQSPGPNLHEWPEEVYFAGPQSPDLTRGDIARLAQIIGRLLCFEPSARASAREVLGDPWFNE</sequence>
<dbReference type="EMBL" id="ML732381">
    <property type="protein sequence ID" value="KAB8068642.1"/>
    <property type="molecule type" value="Genomic_DNA"/>
</dbReference>
<comment type="catalytic activity">
    <reaction evidence="8">
        <text>L-seryl-[protein] + ATP = O-phospho-L-seryl-[protein] + ADP + H(+)</text>
        <dbReference type="Rhea" id="RHEA:17989"/>
        <dbReference type="Rhea" id="RHEA-COMP:9863"/>
        <dbReference type="Rhea" id="RHEA-COMP:11604"/>
        <dbReference type="ChEBI" id="CHEBI:15378"/>
        <dbReference type="ChEBI" id="CHEBI:29999"/>
        <dbReference type="ChEBI" id="CHEBI:30616"/>
        <dbReference type="ChEBI" id="CHEBI:83421"/>
        <dbReference type="ChEBI" id="CHEBI:456216"/>
        <dbReference type="EC" id="2.7.11.1"/>
    </reaction>
</comment>
<dbReference type="OrthoDB" id="5979581at2759"/>
<evidence type="ECO:0000259" key="10">
    <source>
        <dbReference type="PROSITE" id="PS50011"/>
    </source>
</evidence>
<dbReference type="PROSITE" id="PS00107">
    <property type="entry name" value="PROTEIN_KINASE_ATP"/>
    <property type="match status" value="1"/>
</dbReference>
<evidence type="ECO:0000256" key="2">
    <source>
        <dbReference type="ARBA" id="ARBA00022527"/>
    </source>
</evidence>
<evidence type="ECO:0000313" key="11">
    <source>
        <dbReference type="EMBL" id="KAB8068642.1"/>
    </source>
</evidence>
<feature type="binding site" evidence="9">
    <location>
        <position position="53"/>
    </location>
    <ligand>
        <name>ATP</name>
        <dbReference type="ChEBI" id="CHEBI:30616"/>
    </ligand>
</feature>
<dbReference type="InterPro" id="IPR000719">
    <property type="entry name" value="Prot_kinase_dom"/>
</dbReference>
<proteinExistence type="predicted"/>
<dbReference type="SUPFAM" id="SSF56112">
    <property type="entry name" value="Protein kinase-like (PK-like)"/>
    <property type="match status" value="1"/>
</dbReference>
<dbReference type="PANTHER" id="PTHR47634">
    <property type="entry name" value="PROTEIN KINASE DOMAIN-CONTAINING PROTEIN-RELATED"/>
    <property type="match status" value="1"/>
</dbReference>
<dbReference type="AlphaFoldDB" id="A0A5N5WNM8"/>
<evidence type="ECO:0000256" key="9">
    <source>
        <dbReference type="PROSITE-ProRule" id="PRU10141"/>
    </source>
</evidence>
<dbReference type="InterPro" id="IPR051334">
    <property type="entry name" value="SRPK"/>
</dbReference>
<dbReference type="SMART" id="SM00220">
    <property type="entry name" value="S_TKc"/>
    <property type="match status" value="1"/>
</dbReference>
<keyword evidence="5 11" id="KW-0418">Kinase</keyword>
<keyword evidence="2" id="KW-0723">Serine/threonine-protein kinase</keyword>
<dbReference type="InterPro" id="IPR011009">
    <property type="entry name" value="Kinase-like_dom_sf"/>
</dbReference>
<dbReference type="Gene3D" id="3.30.200.20">
    <property type="entry name" value="Phosphorylase Kinase, domain 1"/>
    <property type="match status" value="1"/>
</dbReference>
<evidence type="ECO:0000313" key="12">
    <source>
        <dbReference type="Proteomes" id="UP000326565"/>
    </source>
</evidence>
<evidence type="ECO:0000256" key="8">
    <source>
        <dbReference type="ARBA" id="ARBA00048679"/>
    </source>
</evidence>
<dbReference type="GO" id="GO:0005524">
    <property type="term" value="F:ATP binding"/>
    <property type="evidence" value="ECO:0007669"/>
    <property type="project" value="UniProtKB-UniRule"/>
</dbReference>
<name>A0A5N5WNM8_9EURO</name>
<organism evidence="11 12">
    <name type="scientific">Aspergillus leporis</name>
    <dbReference type="NCBI Taxonomy" id="41062"/>
    <lineage>
        <taxon>Eukaryota</taxon>
        <taxon>Fungi</taxon>
        <taxon>Dikarya</taxon>
        <taxon>Ascomycota</taxon>
        <taxon>Pezizomycotina</taxon>
        <taxon>Eurotiomycetes</taxon>
        <taxon>Eurotiomycetidae</taxon>
        <taxon>Eurotiales</taxon>
        <taxon>Aspergillaceae</taxon>
        <taxon>Aspergillus</taxon>
        <taxon>Aspergillus subgen. Circumdati</taxon>
    </lineage>
</organism>
<evidence type="ECO:0000256" key="4">
    <source>
        <dbReference type="ARBA" id="ARBA00022741"/>
    </source>
</evidence>
<feature type="domain" description="Protein kinase" evidence="10">
    <location>
        <begin position="24"/>
        <end position="334"/>
    </location>
</feature>
<keyword evidence="12" id="KW-1185">Reference proteome</keyword>
<dbReference type="Gene3D" id="1.10.510.10">
    <property type="entry name" value="Transferase(Phosphotransferase) domain 1"/>
    <property type="match status" value="1"/>
</dbReference>
<evidence type="ECO:0000256" key="6">
    <source>
        <dbReference type="ARBA" id="ARBA00022840"/>
    </source>
</evidence>
<dbReference type="Pfam" id="PF00069">
    <property type="entry name" value="Pkinase"/>
    <property type="match status" value="1"/>
</dbReference>
<evidence type="ECO:0000256" key="5">
    <source>
        <dbReference type="ARBA" id="ARBA00022777"/>
    </source>
</evidence>
<dbReference type="GO" id="GO:0050684">
    <property type="term" value="P:regulation of mRNA processing"/>
    <property type="evidence" value="ECO:0007669"/>
    <property type="project" value="TreeGrafter"/>
</dbReference>
<protein>
    <recommendedName>
        <fullName evidence="1">non-specific serine/threonine protein kinase</fullName>
        <ecNumber evidence="1">2.7.11.1</ecNumber>
    </recommendedName>
</protein>
<reference evidence="11 12" key="1">
    <citation type="submission" date="2019-04" db="EMBL/GenBank/DDBJ databases">
        <title>Friends and foes A comparative genomics study of 23 Aspergillus species from section Flavi.</title>
        <authorList>
            <consortium name="DOE Joint Genome Institute"/>
            <person name="Kjaerbolling I."/>
            <person name="Vesth T."/>
            <person name="Frisvad J.C."/>
            <person name="Nybo J.L."/>
            <person name="Theobald S."/>
            <person name="Kildgaard S."/>
            <person name="Isbrandt T."/>
            <person name="Kuo A."/>
            <person name="Sato A."/>
            <person name="Lyhne E.K."/>
            <person name="Kogle M.E."/>
            <person name="Wiebenga A."/>
            <person name="Kun R.S."/>
            <person name="Lubbers R.J."/>
            <person name="Makela M.R."/>
            <person name="Barry K."/>
            <person name="Chovatia M."/>
            <person name="Clum A."/>
            <person name="Daum C."/>
            <person name="Haridas S."/>
            <person name="He G."/>
            <person name="LaButti K."/>
            <person name="Lipzen A."/>
            <person name="Mondo S."/>
            <person name="Riley R."/>
            <person name="Salamov A."/>
            <person name="Simmons B.A."/>
            <person name="Magnuson J.K."/>
            <person name="Henrissat B."/>
            <person name="Mortensen U.H."/>
            <person name="Larsen T.O."/>
            <person name="Devries R.P."/>
            <person name="Grigoriev I.V."/>
            <person name="Machida M."/>
            <person name="Baker S.E."/>
            <person name="Andersen M.R."/>
        </authorList>
    </citation>
    <scope>NUCLEOTIDE SEQUENCE [LARGE SCALE GENOMIC DNA]</scope>
    <source>
        <strain evidence="11 12">CBS 151.66</strain>
    </source>
</reference>
<keyword evidence="3" id="KW-0808">Transferase</keyword>
<comment type="catalytic activity">
    <reaction evidence="7">
        <text>L-threonyl-[protein] + ATP = O-phospho-L-threonyl-[protein] + ADP + H(+)</text>
        <dbReference type="Rhea" id="RHEA:46608"/>
        <dbReference type="Rhea" id="RHEA-COMP:11060"/>
        <dbReference type="Rhea" id="RHEA-COMP:11605"/>
        <dbReference type="ChEBI" id="CHEBI:15378"/>
        <dbReference type="ChEBI" id="CHEBI:30013"/>
        <dbReference type="ChEBI" id="CHEBI:30616"/>
        <dbReference type="ChEBI" id="CHEBI:61977"/>
        <dbReference type="ChEBI" id="CHEBI:456216"/>
        <dbReference type="EC" id="2.7.11.1"/>
    </reaction>
</comment>
<evidence type="ECO:0000256" key="7">
    <source>
        <dbReference type="ARBA" id="ARBA00047899"/>
    </source>
</evidence>
<dbReference type="GO" id="GO:0004674">
    <property type="term" value="F:protein serine/threonine kinase activity"/>
    <property type="evidence" value="ECO:0007669"/>
    <property type="project" value="UniProtKB-KW"/>
</dbReference>